<sequence>MTGARFDLLSERWIPVLDMDGYADEVGLEDVLLRAHDLRRITGDTPPMTAALHRVVLALLHRAYGPETERDWGLLWRDPELPRTRLRKYLTGKESRFDLFDPVRPFFQCPALAKLTPSTPFKLVPHRAVGNKVTLFDHTTASDRVTMTPAEAARWLVTAQAFDPGGMKTPFNKDKSSQKAPCNTMGVVLVEGATLKETLLLNALRYDPELERPDGTWPDDHPVWEQPEPPGGEPETSQVSRGWTDLLTWQSRRILLFHRQVDDRQVVDGVVVTPGDRYDGSSADEEKMAAFRKPVGTNGKPMKDKPLLPVRLHPVRGVWRHSVELLLTDRREENKSRLRPRTLHAIPDRVVHGYIPADAVYTLRVYGQQLDDNNSVVETYLEDHVPAPVALLRADDEVLGALIGTAISLADNAGAALRHMERDYRKDKRAKPSSTLDLDYWPKLTAPFATLLTDLATAWPEGTASTAAVTAWSRHVRRTAQHAAQRWTGGAQAEAADLLLMAKYLDRFLTRLTTLIRTFDHEVRNYIPREEE</sequence>
<keyword evidence="3" id="KW-1185">Reference proteome</keyword>
<accession>A0A543J5S2</accession>
<gene>
    <name evidence="2" type="ORF">FHX81_0435</name>
</gene>
<dbReference type="Pfam" id="PF09481">
    <property type="entry name" value="CRISPR_Cse1"/>
    <property type="match status" value="1"/>
</dbReference>
<dbReference type="NCBIfam" id="TIGR02547">
    <property type="entry name" value="casA_cse1"/>
    <property type="match status" value="1"/>
</dbReference>
<evidence type="ECO:0000313" key="2">
    <source>
        <dbReference type="EMBL" id="TQM78179.1"/>
    </source>
</evidence>
<dbReference type="RefSeq" id="WP_246107576.1">
    <property type="nucleotide sequence ID" value="NZ_VFPP01000001.1"/>
</dbReference>
<dbReference type="AlphaFoldDB" id="A0A543J5S2"/>
<proteinExistence type="predicted"/>
<feature type="compositionally biased region" description="Basic and acidic residues" evidence="1">
    <location>
        <begin position="210"/>
        <end position="223"/>
    </location>
</feature>
<evidence type="ECO:0000313" key="3">
    <source>
        <dbReference type="Proteomes" id="UP000316628"/>
    </source>
</evidence>
<dbReference type="Proteomes" id="UP000316628">
    <property type="component" value="Unassembled WGS sequence"/>
</dbReference>
<reference evidence="2 3" key="1">
    <citation type="submission" date="2019-06" db="EMBL/GenBank/DDBJ databases">
        <title>Sequencing the genomes of 1000 actinobacteria strains.</title>
        <authorList>
            <person name="Klenk H.-P."/>
        </authorList>
    </citation>
    <scope>NUCLEOTIDE SEQUENCE [LARGE SCALE GENOMIC DNA]</scope>
    <source>
        <strain evidence="2 3">DSM 45456</strain>
    </source>
</reference>
<dbReference type="Gene3D" id="1.10.132.100">
    <property type="match status" value="1"/>
</dbReference>
<protein>
    <submittedName>
        <fullName evidence="2">CRISPR-associated Cse1 family protein</fullName>
    </submittedName>
</protein>
<comment type="caution">
    <text evidence="2">The sequence shown here is derived from an EMBL/GenBank/DDBJ whole genome shotgun (WGS) entry which is preliminary data.</text>
</comment>
<organism evidence="2 3">
    <name type="scientific">Saccharothrix saharensis</name>
    <dbReference type="NCBI Taxonomy" id="571190"/>
    <lineage>
        <taxon>Bacteria</taxon>
        <taxon>Bacillati</taxon>
        <taxon>Actinomycetota</taxon>
        <taxon>Actinomycetes</taxon>
        <taxon>Pseudonocardiales</taxon>
        <taxon>Pseudonocardiaceae</taxon>
        <taxon>Saccharothrix</taxon>
    </lineage>
</organism>
<dbReference type="EMBL" id="VFPP01000001">
    <property type="protein sequence ID" value="TQM78179.1"/>
    <property type="molecule type" value="Genomic_DNA"/>
</dbReference>
<dbReference type="CDD" id="cd09729">
    <property type="entry name" value="Cse1_I-E"/>
    <property type="match status" value="1"/>
</dbReference>
<name>A0A543J5S2_9PSEU</name>
<feature type="region of interest" description="Disordered" evidence="1">
    <location>
        <begin position="210"/>
        <end position="239"/>
    </location>
</feature>
<dbReference type="InterPro" id="IPR013381">
    <property type="entry name" value="CRISPR-assoc_prot_Cse1"/>
</dbReference>
<evidence type="ECO:0000256" key="1">
    <source>
        <dbReference type="SAM" id="MobiDB-lite"/>
    </source>
</evidence>